<dbReference type="EMBL" id="CADCXU010036051">
    <property type="protein sequence ID" value="CAB0020913.1"/>
    <property type="molecule type" value="Genomic_DNA"/>
</dbReference>
<evidence type="ECO:0000256" key="1">
    <source>
        <dbReference type="SAM" id="MobiDB-lite"/>
    </source>
</evidence>
<organism evidence="2 3">
    <name type="scientific">Nesidiocoris tenuis</name>
    <dbReference type="NCBI Taxonomy" id="355587"/>
    <lineage>
        <taxon>Eukaryota</taxon>
        <taxon>Metazoa</taxon>
        <taxon>Ecdysozoa</taxon>
        <taxon>Arthropoda</taxon>
        <taxon>Hexapoda</taxon>
        <taxon>Insecta</taxon>
        <taxon>Pterygota</taxon>
        <taxon>Neoptera</taxon>
        <taxon>Paraneoptera</taxon>
        <taxon>Hemiptera</taxon>
        <taxon>Heteroptera</taxon>
        <taxon>Panheteroptera</taxon>
        <taxon>Cimicomorpha</taxon>
        <taxon>Miridae</taxon>
        <taxon>Dicyphina</taxon>
        <taxon>Nesidiocoris</taxon>
    </lineage>
</organism>
<feature type="non-terminal residue" evidence="2">
    <location>
        <position position="1"/>
    </location>
</feature>
<accession>A0A6H5HT91</accession>
<keyword evidence="3" id="KW-1185">Reference proteome</keyword>
<proteinExistence type="predicted"/>
<sequence>GSKSSVGGHSGPPYYMTHSFPPGGGGATLPRGASAGSTSSLLRGYTPSSKSAPSNGKSQ</sequence>
<dbReference type="AlphaFoldDB" id="A0A6H5HT91"/>
<feature type="compositionally biased region" description="Polar residues" evidence="1">
    <location>
        <begin position="35"/>
        <end position="59"/>
    </location>
</feature>
<reference evidence="2 3" key="1">
    <citation type="submission" date="2020-02" db="EMBL/GenBank/DDBJ databases">
        <authorList>
            <person name="Ferguson B K."/>
        </authorList>
    </citation>
    <scope>NUCLEOTIDE SEQUENCE [LARGE SCALE GENOMIC DNA]</scope>
</reference>
<feature type="region of interest" description="Disordered" evidence="1">
    <location>
        <begin position="1"/>
        <end position="59"/>
    </location>
</feature>
<protein>
    <submittedName>
        <fullName evidence="2">Uncharacterized protein</fullName>
    </submittedName>
</protein>
<gene>
    <name evidence="2" type="ORF">NTEN_LOCUS24440</name>
</gene>
<dbReference type="Proteomes" id="UP000479000">
    <property type="component" value="Unassembled WGS sequence"/>
</dbReference>
<evidence type="ECO:0000313" key="2">
    <source>
        <dbReference type="EMBL" id="CAB0020913.1"/>
    </source>
</evidence>
<evidence type="ECO:0000313" key="3">
    <source>
        <dbReference type="Proteomes" id="UP000479000"/>
    </source>
</evidence>
<name>A0A6H5HT91_9HEMI</name>